<comment type="caution">
    <text evidence="1">The sequence shown here is derived from an EMBL/GenBank/DDBJ whole genome shotgun (WGS) entry which is preliminary data.</text>
</comment>
<sequence>MCSASLARPLSVEREEVDVISIVEKTNVPCGALDSTSSSFVREIHHEKRYGAFGSIVLNLLPKGVPYPPSGPSKGTHDVNN</sequence>
<reference evidence="1 2" key="1">
    <citation type="submission" date="2024-01" db="EMBL/GenBank/DDBJ databases">
        <title>Genome assemblies of Stephania.</title>
        <authorList>
            <person name="Yang L."/>
        </authorList>
    </citation>
    <scope>NUCLEOTIDE SEQUENCE [LARGE SCALE GENOMIC DNA]</scope>
    <source>
        <strain evidence="1">JXDWG</strain>
        <tissue evidence="1">Leaf</tissue>
    </source>
</reference>
<evidence type="ECO:0000313" key="2">
    <source>
        <dbReference type="Proteomes" id="UP001419268"/>
    </source>
</evidence>
<dbReference type="AlphaFoldDB" id="A0AAP0KV54"/>
<name>A0AAP0KV54_9MAGN</name>
<protein>
    <submittedName>
        <fullName evidence="1">Uncharacterized protein</fullName>
    </submittedName>
</protein>
<organism evidence="1 2">
    <name type="scientific">Stephania cephalantha</name>
    <dbReference type="NCBI Taxonomy" id="152367"/>
    <lineage>
        <taxon>Eukaryota</taxon>
        <taxon>Viridiplantae</taxon>
        <taxon>Streptophyta</taxon>
        <taxon>Embryophyta</taxon>
        <taxon>Tracheophyta</taxon>
        <taxon>Spermatophyta</taxon>
        <taxon>Magnoliopsida</taxon>
        <taxon>Ranunculales</taxon>
        <taxon>Menispermaceae</taxon>
        <taxon>Menispermoideae</taxon>
        <taxon>Cissampelideae</taxon>
        <taxon>Stephania</taxon>
    </lineage>
</organism>
<dbReference type="EMBL" id="JBBNAG010000002">
    <property type="protein sequence ID" value="KAK9159267.1"/>
    <property type="molecule type" value="Genomic_DNA"/>
</dbReference>
<evidence type="ECO:0000313" key="1">
    <source>
        <dbReference type="EMBL" id="KAK9159267.1"/>
    </source>
</evidence>
<keyword evidence="2" id="KW-1185">Reference proteome</keyword>
<proteinExistence type="predicted"/>
<dbReference type="Proteomes" id="UP001419268">
    <property type="component" value="Unassembled WGS sequence"/>
</dbReference>
<accession>A0AAP0KV54</accession>
<gene>
    <name evidence="1" type="ORF">Scep_005841</name>
</gene>